<dbReference type="EC" id="2.4.1.187" evidence="5"/>
<dbReference type="NCBIfam" id="TIGR00696">
    <property type="entry name" value="wecG_tagA_cpsF"/>
    <property type="match status" value="1"/>
</dbReference>
<dbReference type="GO" id="GO:0047244">
    <property type="term" value="F:N-acetylglucosaminyldiphosphoundecaprenol N-acetyl-beta-D-mannosaminyltransferase activity"/>
    <property type="evidence" value="ECO:0007669"/>
    <property type="project" value="UniProtKB-UniRule"/>
</dbReference>
<dbReference type="OrthoDB" id="9771846at2"/>
<comment type="function">
    <text evidence="5">Catalyzes the conversion of GlcNAc-PP-undecaprenol into ManNAc-GlcNAc-PP-undecaprenol, the first committed lipid intermediate in the de novo synthesis of teichoic acid.</text>
</comment>
<keyword evidence="7" id="KW-1185">Reference proteome</keyword>
<dbReference type="GO" id="GO:0019350">
    <property type="term" value="P:teichoic acid biosynthetic process"/>
    <property type="evidence" value="ECO:0007669"/>
    <property type="project" value="UniProtKB-UniRule"/>
</dbReference>
<evidence type="ECO:0000256" key="1">
    <source>
        <dbReference type="ARBA" id="ARBA00022676"/>
    </source>
</evidence>
<dbReference type="PANTHER" id="PTHR34136:SF1">
    <property type="entry name" value="UDP-N-ACETYL-D-MANNOSAMINURONIC ACID TRANSFERASE"/>
    <property type="match status" value="1"/>
</dbReference>
<evidence type="ECO:0000256" key="2">
    <source>
        <dbReference type="ARBA" id="ARBA00022679"/>
    </source>
</evidence>
<keyword evidence="2 5" id="KW-0808">Transferase</keyword>
<protein>
    <recommendedName>
        <fullName evidence="5">N-acetylglucosaminyldiphosphoundecaprenol N-acetyl-beta-D-mannosaminyltransferase</fullName>
        <ecNumber evidence="5">2.4.1.187</ecNumber>
    </recommendedName>
    <alternativeName>
        <fullName evidence="5">N-acetylmannosaminyltransferase</fullName>
    </alternativeName>
    <alternativeName>
        <fullName evidence="5">UDP-N-acetylmannosamine transferase</fullName>
    </alternativeName>
    <alternativeName>
        <fullName evidence="5">UDP-N-acetylmannosamine:N-acetylglucosaminyl pyrophosphorylundecaprenol N-acetylmannosaminyltransferase</fullName>
    </alternativeName>
</protein>
<comment type="similarity">
    <text evidence="5">Belongs to the glycosyltransferase 26 family. TagA/TarA subfamily.</text>
</comment>
<gene>
    <name evidence="6" type="ORF">EFD62_07340</name>
</gene>
<dbReference type="AlphaFoldDB" id="A0A4Q0I579"/>
<evidence type="ECO:0000313" key="6">
    <source>
        <dbReference type="EMBL" id="RXE59456.1"/>
    </source>
</evidence>
<keyword evidence="1 5" id="KW-0328">Glycosyltransferase</keyword>
<dbReference type="Proteomes" id="UP000289166">
    <property type="component" value="Unassembled WGS sequence"/>
</dbReference>
<sequence>MRNTVNILGIPVDNVSMGEALDIVKGFLNEDMVHTVYTPNSEIMMAAQRDPELKEILCEADLLVPDGAGVVLASKINGCPLKERVAGFDLTNLLFVDKSAENIKFFFLGGKPGVAEEAYKNLLERKININVSGIRDGYFSKDEEEEIIRQINNSNADVLLVALGAPKQEKWIHANKKRLKVKICIGVGGTFDVLSGKAKRAPVFFQKHGLEWLYRLYKEPWRFVRMLDLPRFILCVIVNKINPKRA</sequence>
<keyword evidence="4 5" id="KW-0961">Cell wall biogenesis/degradation</keyword>
<accession>A0A4Q0I579</accession>
<reference evidence="7" key="1">
    <citation type="submission" date="2018-11" db="EMBL/GenBank/DDBJ databases">
        <title>Genome sequencing of a novel mesophilic and cellulolytic organism within the genus Hungateiclostridium.</title>
        <authorList>
            <person name="Rettenmaier R."/>
            <person name="Liebl W."/>
            <person name="Zverlov V."/>
        </authorList>
    </citation>
    <scope>NUCLEOTIDE SEQUENCE [LARGE SCALE GENOMIC DNA]</scope>
    <source>
        <strain evidence="7">N2K1</strain>
    </source>
</reference>
<keyword evidence="3 5" id="KW-0777">Teichoic acid biosynthesis</keyword>
<dbReference type="Pfam" id="PF03808">
    <property type="entry name" value="Glyco_tran_WecG"/>
    <property type="match status" value="1"/>
</dbReference>
<comment type="caution">
    <text evidence="6">The sequence shown here is derived from an EMBL/GenBank/DDBJ whole genome shotgun (WGS) entry which is preliminary data.</text>
</comment>
<organism evidence="6 7">
    <name type="scientific">Acetivibrio mesophilus</name>
    <dbReference type="NCBI Taxonomy" id="2487273"/>
    <lineage>
        <taxon>Bacteria</taxon>
        <taxon>Bacillati</taxon>
        <taxon>Bacillota</taxon>
        <taxon>Clostridia</taxon>
        <taxon>Eubacteriales</taxon>
        <taxon>Oscillospiraceae</taxon>
        <taxon>Acetivibrio</taxon>
    </lineage>
</organism>
<name>A0A4Q0I579_9FIRM</name>
<evidence type="ECO:0000256" key="3">
    <source>
        <dbReference type="ARBA" id="ARBA00022944"/>
    </source>
</evidence>
<proteinExistence type="inferred from homology"/>
<dbReference type="GO" id="GO:0071555">
    <property type="term" value="P:cell wall organization"/>
    <property type="evidence" value="ECO:0007669"/>
    <property type="project" value="UniProtKB-KW"/>
</dbReference>
<dbReference type="InterPro" id="IPR034714">
    <property type="entry name" value="TagA_TarA"/>
</dbReference>
<dbReference type="RefSeq" id="WP_069195731.1">
    <property type="nucleotide sequence ID" value="NZ_RLII01000006.1"/>
</dbReference>
<evidence type="ECO:0000256" key="4">
    <source>
        <dbReference type="ARBA" id="ARBA00023316"/>
    </source>
</evidence>
<dbReference type="HAMAP" id="MF_02070">
    <property type="entry name" value="TagA_TarA"/>
    <property type="match status" value="1"/>
</dbReference>
<comment type="catalytic activity">
    <reaction evidence="5">
        <text>UDP-N-acetyl-alpha-D-mannosamine + N-acetyl-alpha-D-glucosaminyl-di-trans,octa-cis-undecaprenyl diphosphate = N-acetyl-beta-D-mannosaminyl-(1-&gt;4)-N-acetyl-alpha-D-glucosaminyl di-trans,octa-cis-undecaprenyl diphosphate + UDP + H(+)</text>
        <dbReference type="Rhea" id="RHEA:16053"/>
        <dbReference type="ChEBI" id="CHEBI:15378"/>
        <dbReference type="ChEBI" id="CHEBI:58223"/>
        <dbReference type="ChEBI" id="CHEBI:62959"/>
        <dbReference type="ChEBI" id="CHEBI:68623"/>
        <dbReference type="ChEBI" id="CHEBI:132210"/>
        <dbReference type="EC" id="2.4.1.187"/>
    </reaction>
</comment>
<dbReference type="PANTHER" id="PTHR34136">
    <property type="match status" value="1"/>
</dbReference>
<comment type="pathway">
    <text evidence="5">Cell wall biogenesis; teichoic acid biosynthesis.</text>
</comment>
<evidence type="ECO:0000313" key="7">
    <source>
        <dbReference type="Proteomes" id="UP000289166"/>
    </source>
</evidence>
<dbReference type="CDD" id="cd06533">
    <property type="entry name" value="Glyco_transf_WecG_TagA"/>
    <property type="match status" value="1"/>
</dbReference>
<dbReference type="EMBL" id="RLII01000006">
    <property type="protein sequence ID" value="RXE59456.1"/>
    <property type="molecule type" value="Genomic_DNA"/>
</dbReference>
<dbReference type="InterPro" id="IPR004629">
    <property type="entry name" value="WecG_TagA_CpsF"/>
</dbReference>
<evidence type="ECO:0000256" key="5">
    <source>
        <dbReference type="HAMAP-Rule" id="MF_02070"/>
    </source>
</evidence>
<dbReference type="UniPathway" id="UPA00632"/>